<dbReference type="GO" id="GO:0046872">
    <property type="term" value="F:metal ion binding"/>
    <property type="evidence" value="ECO:0007669"/>
    <property type="project" value="UniProtKB-KW"/>
</dbReference>
<dbReference type="AlphaFoldDB" id="A0A9D5C5Y1"/>
<dbReference type="SUPFAM" id="SSF81631">
    <property type="entry name" value="PAP/OAS1 substrate-binding domain"/>
    <property type="match status" value="1"/>
</dbReference>
<feature type="domain" description="Fe2OG dioxygenase" evidence="12">
    <location>
        <begin position="790"/>
        <end position="889"/>
    </location>
</feature>
<protein>
    <recommendedName>
        <fullName evidence="12">Fe2OG dioxygenase domain-containing protein</fullName>
    </recommendedName>
</protein>
<evidence type="ECO:0000313" key="13">
    <source>
        <dbReference type="EMBL" id="KAJ0966659.1"/>
    </source>
</evidence>
<keyword evidence="14" id="KW-1185">Reference proteome</keyword>
<evidence type="ECO:0000256" key="2">
    <source>
        <dbReference type="ARBA" id="ARBA00004123"/>
    </source>
</evidence>
<evidence type="ECO:0000256" key="10">
    <source>
        <dbReference type="ARBA" id="ARBA00059922"/>
    </source>
</evidence>
<comment type="cofactor">
    <cofactor evidence="1">
        <name>L-ascorbate</name>
        <dbReference type="ChEBI" id="CHEBI:38290"/>
    </cofactor>
</comment>
<dbReference type="SUPFAM" id="SSF81301">
    <property type="entry name" value="Nucleotidyltransferase"/>
    <property type="match status" value="1"/>
</dbReference>
<dbReference type="PROSITE" id="PS51471">
    <property type="entry name" value="FE2OG_OXY"/>
    <property type="match status" value="1"/>
</dbReference>
<dbReference type="InterPro" id="IPR043519">
    <property type="entry name" value="NT_sf"/>
</dbReference>
<comment type="caution">
    <text evidence="13">The sequence shown here is derived from an EMBL/GenBank/DDBJ whole genome shotgun (WGS) entry which is preliminary data.</text>
</comment>
<evidence type="ECO:0000256" key="4">
    <source>
        <dbReference type="ARBA" id="ARBA00008056"/>
    </source>
</evidence>
<dbReference type="GO" id="GO:0016491">
    <property type="term" value="F:oxidoreductase activity"/>
    <property type="evidence" value="ECO:0007669"/>
    <property type="project" value="UniProtKB-KW"/>
</dbReference>
<gene>
    <name evidence="13" type="ORF">J5N97_023576</name>
</gene>
<evidence type="ECO:0000313" key="14">
    <source>
        <dbReference type="Proteomes" id="UP001085076"/>
    </source>
</evidence>
<dbReference type="GO" id="GO:0005634">
    <property type="term" value="C:nucleus"/>
    <property type="evidence" value="ECO:0007669"/>
    <property type="project" value="UniProtKB-SubCell"/>
</dbReference>
<evidence type="ECO:0000256" key="5">
    <source>
        <dbReference type="ARBA" id="ARBA00022490"/>
    </source>
</evidence>
<dbReference type="Pfam" id="PF03171">
    <property type="entry name" value="2OG-FeII_Oxy"/>
    <property type="match status" value="1"/>
</dbReference>
<comment type="subcellular location">
    <subcellularLocation>
        <location evidence="3">Cytoplasm</location>
    </subcellularLocation>
    <subcellularLocation>
        <location evidence="2">Nucleus</location>
    </subcellularLocation>
</comment>
<evidence type="ECO:0000256" key="1">
    <source>
        <dbReference type="ARBA" id="ARBA00001961"/>
    </source>
</evidence>
<dbReference type="CDD" id="cd05402">
    <property type="entry name" value="NT_PAP_TUTase"/>
    <property type="match status" value="1"/>
</dbReference>
<dbReference type="InterPro" id="IPR044861">
    <property type="entry name" value="IPNS-like_FE2OG_OXY"/>
</dbReference>
<dbReference type="GO" id="GO:0005737">
    <property type="term" value="C:cytoplasm"/>
    <property type="evidence" value="ECO:0007669"/>
    <property type="project" value="UniProtKB-SubCell"/>
</dbReference>
<dbReference type="InterPro" id="IPR054708">
    <property type="entry name" value="MTPAP-like_central"/>
</dbReference>
<dbReference type="Gene3D" id="1.10.1410.10">
    <property type="match status" value="1"/>
</dbReference>
<dbReference type="Proteomes" id="UP001085076">
    <property type="component" value="Miscellaneous, Linkage group lg07"/>
</dbReference>
<proteinExistence type="inferred from homology"/>
<keyword evidence="7" id="KW-0560">Oxidoreductase</keyword>
<evidence type="ECO:0000256" key="11">
    <source>
        <dbReference type="SAM" id="MobiDB-lite"/>
    </source>
</evidence>
<dbReference type="GO" id="GO:0016779">
    <property type="term" value="F:nucleotidyltransferase activity"/>
    <property type="evidence" value="ECO:0007669"/>
    <property type="project" value="TreeGrafter"/>
</dbReference>
<comment type="function">
    <text evidence="10">Involved in the regulation of shoot development and salicylic acid (SA) homeostasis.</text>
</comment>
<dbReference type="InterPro" id="IPR026992">
    <property type="entry name" value="DIOX_N"/>
</dbReference>
<evidence type="ECO:0000256" key="6">
    <source>
        <dbReference type="ARBA" id="ARBA00022723"/>
    </source>
</evidence>
<dbReference type="PANTHER" id="PTHR12271:SF134">
    <property type="entry name" value="NUCLEOTIDYLTRANSFERASE FAMILY PROTEIN"/>
    <property type="match status" value="1"/>
</dbReference>
<dbReference type="InterPro" id="IPR005123">
    <property type="entry name" value="Oxoglu/Fe-dep_dioxygenase_dom"/>
</dbReference>
<feature type="region of interest" description="Disordered" evidence="11">
    <location>
        <begin position="465"/>
        <end position="490"/>
    </location>
</feature>
<evidence type="ECO:0000256" key="7">
    <source>
        <dbReference type="ARBA" id="ARBA00023002"/>
    </source>
</evidence>
<keyword evidence="9" id="KW-0539">Nucleus</keyword>
<evidence type="ECO:0000256" key="9">
    <source>
        <dbReference type="ARBA" id="ARBA00023242"/>
    </source>
</evidence>
<accession>A0A9D5C5Y1</accession>
<reference evidence="13" key="1">
    <citation type="submission" date="2021-03" db="EMBL/GenBank/DDBJ databases">
        <authorList>
            <person name="Li Z."/>
            <person name="Yang C."/>
        </authorList>
    </citation>
    <scope>NUCLEOTIDE SEQUENCE</scope>
    <source>
        <strain evidence="13">Dzin_1.0</strain>
        <tissue evidence="13">Leaf</tissue>
    </source>
</reference>
<keyword evidence="6" id="KW-0479">Metal-binding</keyword>
<dbReference type="Gene3D" id="3.30.460.10">
    <property type="entry name" value="Beta Polymerase, domain 2"/>
    <property type="match status" value="1"/>
</dbReference>
<dbReference type="Gene3D" id="2.60.120.330">
    <property type="entry name" value="B-lactam Antibiotic, Isopenicillin N Synthase, Chain"/>
    <property type="match status" value="1"/>
</dbReference>
<organism evidence="13 14">
    <name type="scientific">Dioscorea zingiberensis</name>
    <dbReference type="NCBI Taxonomy" id="325984"/>
    <lineage>
        <taxon>Eukaryota</taxon>
        <taxon>Viridiplantae</taxon>
        <taxon>Streptophyta</taxon>
        <taxon>Embryophyta</taxon>
        <taxon>Tracheophyta</taxon>
        <taxon>Spermatophyta</taxon>
        <taxon>Magnoliopsida</taxon>
        <taxon>Liliopsida</taxon>
        <taxon>Dioscoreales</taxon>
        <taxon>Dioscoreaceae</taxon>
        <taxon>Dioscorea</taxon>
    </lineage>
</organism>
<dbReference type="GO" id="GO:0031123">
    <property type="term" value="P:RNA 3'-end processing"/>
    <property type="evidence" value="ECO:0007669"/>
    <property type="project" value="TreeGrafter"/>
</dbReference>
<keyword evidence="8" id="KW-0408">Iron</keyword>
<reference evidence="13" key="2">
    <citation type="journal article" date="2022" name="Hortic Res">
        <title>The genome of Dioscorea zingiberensis sheds light on the biosynthesis, origin and evolution of the medicinally important diosgenin saponins.</title>
        <authorList>
            <person name="Li Y."/>
            <person name="Tan C."/>
            <person name="Li Z."/>
            <person name="Guo J."/>
            <person name="Li S."/>
            <person name="Chen X."/>
            <person name="Wang C."/>
            <person name="Dai X."/>
            <person name="Yang H."/>
            <person name="Song W."/>
            <person name="Hou L."/>
            <person name="Xu J."/>
            <person name="Tong Z."/>
            <person name="Xu A."/>
            <person name="Yuan X."/>
            <person name="Wang W."/>
            <person name="Yang Q."/>
            <person name="Chen L."/>
            <person name="Sun Z."/>
            <person name="Wang K."/>
            <person name="Pan B."/>
            <person name="Chen J."/>
            <person name="Bao Y."/>
            <person name="Liu F."/>
            <person name="Qi X."/>
            <person name="Gang D.R."/>
            <person name="Wen J."/>
            <person name="Li J."/>
        </authorList>
    </citation>
    <scope>NUCLEOTIDE SEQUENCE</scope>
    <source>
        <strain evidence="13">Dzin_1.0</strain>
    </source>
</reference>
<dbReference type="PANTHER" id="PTHR12271">
    <property type="entry name" value="POLY A POLYMERASE CID PAP -RELATED"/>
    <property type="match status" value="1"/>
</dbReference>
<keyword evidence="5" id="KW-0963">Cytoplasm</keyword>
<dbReference type="Pfam" id="PF14226">
    <property type="entry name" value="DIOX_N"/>
    <property type="match status" value="1"/>
</dbReference>
<evidence type="ECO:0000256" key="3">
    <source>
        <dbReference type="ARBA" id="ARBA00004496"/>
    </source>
</evidence>
<dbReference type="EMBL" id="JAGGNH010000007">
    <property type="protein sequence ID" value="KAJ0966659.1"/>
    <property type="molecule type" value="Genomic_DNA"/>
</dbReference>
<dbReference type="OrthoDB" id="288590at2759"/>
<dbReference type="FunFam" id="2.60.120.330:FF:000015">
    <property type="entry name" value="Protein DMR6-LIKE OXYGENASE 1"/>
    <property type="match status" value="1"/>
</dbReference>
<dbReference type="InterPro" id="IPR027443">
    <property type="entry name" value="IPNS-like_sf"/>
</dbReference>
<evidence type="ECO:0000256" key="8">
    <source>
        <dbReference type="ARBA" id="ARBA00023004"/>
    </source>
</evidence>
<name>A0A9D5C5Y1_9LILI</name>
<sequence length="940" mass="106097">MYVCVESSSLHSVCRGLNMKFDQKALCKRAAQLELNKQKKFQNNLAAMSVLEPLLLDVYATIHPKPRDYELRKLLVHAFNAMVKDIFGNSNGFPIIEPFGSFTMDLFTGMSDLDLSLNFSNDEALNLPRERKISFLKKFAHALYSFQNKGHVSGVLPVMGARVPIVKVVDCGTGIECDISVENKDGISRSSIFAIVSSIDERFRILSYLMKFWAKVHDINSSKDHTMNSLTIISLVTFHLQTRDPPILPPFSTLFKDGTDIASVQNVAFGLKSFGRRNVESVAGLFVSLLNKLSAVESLWQHGLCASIYEGSWICKKWKSRVGHMSVEDYLDRSENFARAVGKDEMQKIYICIRDSCDYLSSFMYGRLDAFMLKKSLFGSIPMQKPLNQLTNEDKDVKRKYPLHGPAAPPFEDTFTKRKRYTEADGEHLVYVGIIYSPLGHIKPGILGFNISLNCIRIEPEVGGHGELASPPTPSSSIGTSKDSGTVIPDRQNGQLYQTHRTLMLVQPQGLLFLCVSMYRASSANTTVAMMHRAITRGIREQLSGSRACISNELRFYRILPWPWSCSAYLCRVQAPSIQAAIRNEDAVREGKFMKGVRHLCENGITEVPKRYIFPISDRSPKPKIISGDNITLPVIDLSLLQTPNHRFQVLESLSNACKNYGFFRVVNHGMPRELIGRTISAAKRFFELPFEERSKYMLNDIRSPVRYGTSFNQNNDGVFSWRDFLKLNCQPLATSLPHWPSSPVDLREVGVEYAKENKRVFMVIMDGVLESLGLEKKKKDEMKREFEEGTEMMVMNCFPACPEPELTLGMPPHSDYGFLTLLVQDDVEGLQVQCGGQWVTVDPVPDSILVNVGDHLEIFSNGRYKSVLHRVFVNSSKSRISIACLHSLPFEKVISPSPSLINEQTPKLYMDTDFEAFLDYMAISETTNKTFLQSRKLVH</sequence>
<evidence type="ECO:0000259" key="12">
    <source>
        <dbReference type="PROSITE" id="PS51471"/>
    </source>
</evidence>
<dbReference type="Pfam" id="PF22600">
    <property type="entry name" value="MTPAP-like_central"/>
    <property type="match status" value="1"/>
</dbReference>
<comment type="similarity">
    <text evidence="4">Belongs to the iron/ascorbate-dependent oxidoreductase family.</text>
</comment>
<dbReference type="SUPFAM" id="SSF51197">
    <property type="entry name" value="Clavaminate synthase-like"/>
    <property type="match status" value="1"/>
</dbReference>